<proteinExistence type="predicted"/>
<dbReference type="EMBL" id="CDGJ01000082">
    <property type="protein sequence ID" value="CEJ08540.1"/>
    <property type="molecule type" value="Genomic_DNA"/>
</dbReference>
<gene>
    <name evidence="1" type="ORF">DEACI_1834</name>
    <name evidence="2" type="ORF">DEACI_3017</name>
</gene>
<dbReference type="RefSeq" id="WP_240984739.1">
    <property type="nucleotide sequence ID" value="NZ_CDGJ01000082.1"/>
</dbReference>
<name>A0A8S0WXX1_9FIRM</name>
<organism evidence="1">
    <name type="scientific">Acididesulfobacillus acetoxydans</name>
    <dbReference type="NCBI Taxonomy" id="1561005"/>
    <lineage>
        <taxon>Bacteria</taxon>
        <taxon>Bacillati</taxon>
        <taxon>Bacillota</taxon>
        <taxon>Clostridia</taxon>
        <taxon>Eubacteriales</taxon>
        <taxon>Peptococcaceae</taxon>
        <taxon>Acididesulfobacillus</taxon>
    </lineage>
</organism>
<evidence type="ECO:0000313" key="1">
    <source>
        <dbReference type="EMBL" id="CAA7601181.1"/>
    </source>
</evidence>
<dbReference type="AlphaFoldDB" id="A0A8S0WXX1"/>
<keyword evidence="1" id="KW-0449">Lipoprotein</keyword>
<evidence type="ECO:0000313" key="2">
    <source>
        <dbReference type="EMBL" id="CEJ08540.1"/>
    </source>
</evidence>
<reference evidence="1" key="2">
    <citation type="submission" date="2020-01" db="EMBL/GenBank/DDBJ databases">
        <authorList>
            <person name="Hornung B."/>
        </authorList>
    </citation>
    <scope>NUCLEOTIDE SEQUENCE</scope>
    <source>
        <strain evidence="1">PacBioINE</strain>
    </source>
</reference>
<accession>A0A8S0WXX1</accession>
<evidence type="ECO:0000313" key="3">
    <source>
        <dbReference type="Proteomes" id="UP001071230"/>
    </source>
</evidence>
<dbReference type="Proteomes" id="UP001071230">
    <property type="component" value="Unassembled WGS sequence"/>
</dbReference>
<dbReference type="EMBL" id="LR746496">
    <property type="protein sequence ID" value="CAA7601181.1"/>
    <property type="molecule type" value="Genomic_DNA"/>
</dbReference>
<sequence>MQRSRNLWILLITLACLAGMLAWKSPQTVMSALAHPAYADSPRVAVEHFWHLMDSREIATAEEMFTGNNSAELRAWIERVEKNPLLSLRNVEFLNTSNARALEVRVSWLSPPQAVQSEKYSFVLEPHKEGWRIVDFRPLR</sequence>
<dbReference type="KEGG" id="aacx:DEACI_1834"/>
<keyword evidence="3" id="KW-1185">Reference proteome</keyword>
<dbReference type="Proteomes" id="UP000836597">
    <property type="component" value="Chromosome"/>
</dbReference>
<protein>
    <submittedName>
        <fullName evidence="1">Prokaryotic membrane lipoprotein lipid attachment site profile</fullName>
    </submittedName>
</protein>
<reference evidence="2" key="1">
    <citation type="submission" date="2014-11" db="EMBL/GenBank/DDBJ databases">
        <authorList>
            <person name="Hornung B.V."/>
        </authorList>
    </citation>
    <scope>NUCLEOTIDE SEQUENCE</scope>
    <source>
        <strain evidence="2">INE</strain>
    </source>
</reference>
<dbReference type="PROSITE" id="PS51257">
    <property type="entry name" value="PROKAR_LIPOPROTEIN"/>
    <property type="match status" value="1"/>
</dbReference>